<comment type="caution">
    <text evidence="1">The sequence shown here is derived from an EMBL/GenBank/DDBJ whole genome shotgun (WGS) entry which is preliminary data.</text>
</comment>
<dbReference type="Proteomes" id="UP001055811">
    <property type="component" value="Linkage Group LG02"/>
</dbReference>
<evidence type="ECO:0000313" key="2">
    <source>
        <dbReference type="Proteomes" id="UP001055811"/>
    </source>
</evidence>
<organism evidence="1 2">
    <name type="scientific">Cichorium intybus</name>
    <name type="common">Chicory</name>
    <dbReference type="NCBI Taxonomy" id="13427"/>
    <lineage>
        <taxon>Eukaryota</taxon>
        <taxon>Viridiplantae</taxon>
        <taxon>Streptophyta</taxon>
        <taxon>Embryophyta</taxon>
        <taxon>Tracheophyta</taxon>
        <taxon>Spermatophyta</taxon>
        <taxon>Magnoliopsida</taxon>
        <taxon>eudicotyledons</taxon>
        <taxon>Gunneridae</taxon>
        <taxon>Pentapetalae</taxon>
        <taxon>asterids</taxon>
        <taxon>campanulids</taxon>
        <taxon>Asterales</taxon>
        <taxon>Asteraceae</taxon>
        <taxon>Cichorioideae</taxon>
        <taxon>Cichorieae</taxon>
        <taxon>Cichoriinae</taxon>
        <taxon>Cichorium</taxon>
    </lineage>
</organism>
<reference evidence="1 2" key="2">
    <citation type="journal article" date="2022" name="Mol. Ecol. Resour.">
        <title>The genomes of chicory, endive, great burdock and yacon provide insights into Asteraceae paleo-polyploidization history and plant inulin production.</title>
        <authorList>
            <person name="Fan W."/>
            <person name="Wang S."/>
            <person name="Wang H."/>
            <person name="Wang A."/>
            <person name="Jiang F."/>
            <person name="Liu H."/>
            <person name="Zhao H."/>
            <person name="Xu D."/>
            <person name="Zhang Y."/>
        </authorList>
    </citation>
    <scope>NUCLEOTIDE SEQUENCE [LARGE SCALE GENOMIC DNA]</scope>
    <source>
        <strain evidence="2">cv. Punajuju</strain>
        <tissue evidence="1">Leaves</tissue>
    </source>
</reference>
<gene>
    <name evidence="1" type="ORF">L2E82_12311</name>
</gene>
<proteinExistence type="predicted"/>
<sequence>MSNGGSPYRRRPKNLESGGGGGGGGGFQEDHGSVCDPFDFVSIKSASVDRLKRWRVRSNMADMDLALNTRTDRVGENANSALNTRKDRVVENANSAHPGGWMFEDNFGKWVAFLGSYAIDSYLSLLLIVFIPHKIDWAGYAIQAVLLVVIFGFGIRGLIKAKSERPHTRIE</sequence>
<evidence type="ECO:0000313" key="1">
    <source>
        <dbReference type="EMBL" id="KAI3782271.1"/>
    </source>
</evidence>
<reference evidence="2" key="1">
    <citation type="journal article" date="2022" name="Mol. Ecol. Resour.">
        <title>The genomes of chicory, endive, great burdock and yacon provide insights into Asteraceae palaeo-polyploidization history and plant inulin production.</title>
        <authorList>
            <person name="Fan W."/>
            <person name="Wang S."/>
            <person name="Wang H."/>
            <person name="Wang A."/>
            <person name="Jiang F."/>
            <person name="Liu H."/>
            <person name="Zhao H."/>
            <person name="Xu D."/>
            <person name="Zhang Y."/>
        </authorList>
    </citation>
    <scope>NUCLEOTIDE SEQUENCE [LARGE SCALE GENOMIC DNA]</scope>
    <source>
        <strain evidence="2">cv. Punajuju</strain>
    </source>
</reference>
<name>A0ACB9GGD8_CICIN</name>
<keyword evidence="2" id="KW-1185">Reference proteome</keyword>
<accession>A0ACB9GGD8</accession>
<dbReference type="EMBL" id="CM042010">
    <property type="protein sequence ID" value="KAI3782271.1"/>
    <property type="molecule type" value="Genomic_DNA"/>
</dbReference>
<protein>
    <submittedName>
        <fullName evidence="1">Uncharacterized protein</fullName>
    </submittedName>
</protein>